<name>A0A2M8QEF3_9CHLR</name>
<dbReference type="EMBL" id="PGTN01000023">
    <property type="protein sequence ID" value="PJF48132.1"/>
    <property type="molecule type" value="Genomic_DNA"/>
</dbReference>
<dbReference type="Gene3D" id="3.20.20.410">
    <property type="entry name" value="Protein of unknown function UPF0759"/>
    <property type="match status" value="1"/>
</dbReference>
<dbReference type="PANTHER" id="PTHR30348">
    <property type="entry name" value="UNCHARACTERIZED PROTEIN YECE"/>
    <property type="match status" value="1"/>
</dbReference>
<proteinExistence type="predicted"/>
<dbReference type="AlphaFoldDB" id="A0A2M8QEF3"/>
<evidence type="ECO:0000313" key="1">
    <source>
        <dbReference type="EMBL" id="PJF48132.1"/>
    </source>
</evidence>
<sequence length="286" mass="32037">MALYLGCPMWGLKTWVGHFFPKGTKPKDFLATYSRRLNAVEGNTTFYALPDADTIARWRDATPPGFQFCLKVPRSISHHKRLRRCEADTAAFADRLRLLGERRGPAFLQLPPSFDAAHLDALSAWLAAWPADLQLAVEPRHADFFGVAEADFDALLRQSGVARCTFDTAPLFSAPPSSPEVAEAQARKPRLPMRATRTAAFAFVRYVGHPDLAANRAWLAEWASRVANWLAGDEDVYFLCHHPDDTYAPVLARLFYDFVRERLRTLPPLPDWGDGNLAAQPGLFRA</sequence>
<accession>A0A2M8QEF3</accession>
<dbReference type="Pfam" id="PF01904">
    <property type="entry name" value="DUF72"/>
    <property type="match status" value="1"/>
</dbReference>
<protein>
    <submittedName>
        <fullName evidence="1">DUF72 domain-containing protein</fullName>
    </submittedName>
</protein>
<comment type="caution">
    <text evidence="1">The sequence shown here is derived from an EMBL/GenBank/DDBJ whole genome shotgun (WGS) entry which is preliminary data.</text>
</comment>
<dbReference type="PANTHER" id="PTHR30348:SF9">
    <property type="entry name" value="UPF0759 PROTEIN YECE"/>
    <property type="match status" value="1"/>
</dbReference>
<gene>
    <name evidence="1" type="ORF">CUN48_05035</name>
</gene>
<dbReference type="SUPFAM" id="SSF117396">
    <property type="entry name" value="TM1631-like"/>
    <property type="match status" value="1"/>
</dbReference>
<organism evidence="1 2">
    <name type="scientific">Candidatus Thermofonsia Clade 3 bacterium</name>
    <dbReference type="NCBI Taxonomy" id="2364212"/>
    <lineage>
        <taxon>Bacteria</taxon>
        <taxon>Bacillati</taxon>
        <taxon>Chloroflexota</taxon>
        <taxon>Candidatus Thermofontia</taxon>
        <taxon>Candidatus Thermofonsia Clade 3</taxon>
    </lineage>
</organism>
<dbReference type="InterPro" id="IPR002763">
    <property type="entry name" value="DUF72"/>
</dbReference>
<reference evidence="1 2" key="1">
    <citation type="submission" date="2017-11" db="EMBL/GenBank/DDBJ databases">
        <title>Evolution of Phototrophy in the Chloroflexi Phylum Driven by Horizontal Gene Transfer.</title>
        <authorList>
            <person name="Ward L.M."/>
            <person name="Hemp J."/>
            <person name="Shih P.M."/>
            <person name="Mcglynn S.E."/>
            <person name="Fischer W."/>
        </authorList>
    </citation>
    <scope>NUCLEOTIDE SEQUENCE [LARGE SCALE GENOMIC DNA]</scope>
    <source>
        <strain evidence="1">JP3_7</strain>
    </source>
</reference>
<dbReference type="Proteomes" id="UP000230790">
    <property type="component" value="Unassembled WGS sequence"/>
</dbReference>
<evidence type="ECO:0000313" key="2">
    <source>
        <dbReference type="Proteomes" id="UP000230790"/>
    </source>
</evidence>
<dbReference type="InterPro" id="IPR036520">
    <property type="entry name" value="UPF0759_sf"/>
</dbReference>